<dbReference type="Proteomes" id="UP000308600">
    <property type="component" value="Unassembled WGS sequence"/>
</dbReference>
<name>A0ACD3BEI4_9AGAR</name>
<evidence type="ECO:0000313" key="2">
    <source>
        <dbReference type="Proteomes" id="UP000308600"/>
    </source>
</evidence>
<dbReference type="EMBL" id="ML208261">
    <property type="protein sequence ID" value="TFK76007.1"/>
    <property type="molecule type" value="Genomic_DNA"/>
</dbReference>
<reference evidence="1 2" key="1">
    <citation type="journal article" date="2019" name="Nat. Ecol. Evol.">
        <title>Megaphylogeny resolves global patterns of mushroom evolution.</title>
        <authorList>
            <person name="Varga T."/>
            <person name="Krizsan K."/>
            <person name="Foldi C."/>
            <person name="Dima B."/>
            <person name="Sanchez-Garcia M."/>
            <person name="Sanchez-Ramirez S."/>
            <person name="Szollosi G.J."/>
            <person name="Szarkandi J.G."/>
            <person name="Papp V."/>
            <person name="Albert L."/>
            <person name="Andreopoulos W."/>
            <person name="Angelini C."/>
            <person name="Antonin V."/>
            <person name="Barry K.W."/>
            <person name="Bougher N.L."/>
            <person name="Buchanan P."/>
            <person name="Buyck B."/>
            <person name="Bense V."/>
            <person name="Catcheside P."/>
            <person name="Chovatia M."/>
            <person name="Cooper J."/>
            <person name="Damon W."/>
            <person name="Desjardin D."/>
            <person name="Finy P."/>
            <person name="Geml J."/>
            <person name="Haridas S."/>
            <person name="Hughes K."/>
            <person name="Justo A."/>
            <person name="Karasinski D."/>
            <person name="Kautmanova I."/>
            <person name="Kiss B."/>
            <person name="Kocsube S."/>
            <person name="Kotiranta H."/>
            <person name="LaButti K.M."/>
            <person name="Lechner B.E."/>
            <person name="Liimatainen K."/>
            <person name="Lipzen A."/>
            <person name="Lukacs Z."/>
            <person name="Mihaltcheva S."/>
            <person name="Morgado L.N."/>
            <person name="Niskanen T."/>
            <person name="Noordeloos M.E."/>
            <person name="Ohm R.A."/>
            <person name="Ortiz-Santana B."/>
            <person name="Ovrebo C."/>
            <person name="Racz N."/>
            <person name="Riley R."/>
            <person name="Savchenko A."/>
            <person name="Shiryaev A."/>
            <person name="Soop K."/>
            <person name="Spirin V."/>
            <person name="Szebenyi C."/>
            <person name="Tomsovsky M."/>
            <person name="Tulloss R.E."/>
            <person name="Uehling J."/>
            <person name="Grigoriev I.V."/>
            <person name="Vagvolgyi C."/>
            <person name="Papp T."/>
            <person name="Martin F.M."/>
            <person name="Miettinen O."/>
            <person name="Hibbett D.S."/>
            <person name="Nagy L.G."/>
        </authorList>
    </citation>
    <scope>NUCLEOTIDE SEQUENCE [LARGE SCALE GENOMIC DNA]</scope>
    <source>
        <strain evidence="1 2">NL-1719</strain>
    </source>
</reference>
<accession>A0ACD3BEI4</accession>
<sequence length="854" mass="94481">MPVDASHTPHARRASRKLNAEEDIELRRARGEISCAECRRLKLKCDKQLPCSSCVRRGCSSICPNGSLSTGQGTRFVLADTTQLHAKITDMGQRIRQLEDALAIMQASASSEPHPLLRDEFLGIKFGIETSNPQGQAHSEPQSELVNAFGTLTVSDAGASKFFGPSGGSEAGAELQAEESTISNDDVPPVPLSADIARLVEVFPSLGSVEQMMDGLFDQLPIQPRAWALCETYLQHVAWSFCPVMRDEIIDEFLTPIYKLVKARQGAGSDRQQLRLSPHRLAVLFMIFALGALYDLTLEPSNDEAENFHLLARAALALKAIYDSPEMATLQAIALMAHFFGMGGQHYSLDTSWVLMSMGAKLAQSVYRDSARWNLDAKIVERRRKLFWEVFSVDTFYSLALGRPPCIRVSYIDCQFPEDDEAKLDQDGTLLPGFYRWKYEFAKEILAVITETTLTAEPPRYQTILELDRKVRGKVLPPHLNVRLGAEDQDCSVSRYFRGCLLGQYRSLALLYIHRSFFAQALLDHPANPLKSPYAPSFLSAYRCASFVIKCLMSDYEKFPDLCNRWWNVWNHLFSAAVIVGSIVTRAPTSTMAPNAYVQLNIACEMFEKAAVHSSRARNGLAILSRLKNRAAEVLAQSDRVDSDSSAILSAGQFDFGDDELALFGGQTRVLVTRLLSTRTLRKVSSPSTSAPSPASSSDDSNRGSTPFTDAEVHPSLVNFLSSLPTGPYPISSDSMQPSGNPLPSQTETMPVDFIVPPAQSSWASIPTSTQDDFYRVPTTLPPQGIFSLNNAQVPHVQSQVVNLDPIYQPNLTMLDYEMVMPGDSGIDEQWNSFMRDSGLLEDFAQMSKNTSFA</sequence>
<evidence type="ECO:0000313" key="1">
    <source>
        <dbReference type="EMBL" id="TFK76007.1"/>
    </source>
</evidence>
<gene>
    <name evidence="1" type="ORF">BDN72DRAFT_756432</name>
</gene>
<organism evidence="1 2">
    <name type="scientific">Pluteus cervinus</name>
    <dbReference type="NCBI Taxonomy" id="181527"/>
    <lineage>
        <taxon>Eukaryota</taxon>
        <taxon>Fungi</taxon>
        <taxon>Dikarya</taxon>
        <taxon>Basidiomycota</taxon>
        <taxon>Agaricomycotina</taxon>
        <taxon>Agaricomycetes</taxon>
        <taxon>Agaricomycetidae</taxon>
        <taxon>Agaricales</taxon>
        <taxon>Pluteineae</taxon>
        <taxon>Pluteaceae</taxon>
        <taxon>Pluteus</taxon>
    </lineage>
</organism>
<proteinExistence type="predicted"/>
<protein>
    <submittedName>
        <fullName evidence="1">Uncharacterized protein</fullName>
    </submittedName>
</protein>
<keyword evidence="2" id="KW-1185">Reference proteome</keyword>